<feature type="compositionally biased region" description="Low complexity" evidence="3">
    <location>
        <begin position="73"/>
        <end position="85"/>
    </location>
</feature>
<name>A0AAD1ZT41_9LAMI</name>
<dbReference type="AlphaFoldDB" id="A0AAD1ZT41"/>
<evidence type="ECO:0000313" key="4">
    <source>
        <dbReference type="EMBL" id="CAI9775351.1"/>
    </source>
</evidence>
<accession>A0AAD1ZT41</accession>
<evidence type="ECO:0000256" key="2">
    <source>
        <dbReference type="ARBA" id="ARBA00023136"/>
    </source>
</evidence>
<feature type="compositionally biased region" description="Basic residues" evidence="3">
    <location>
        <begin position="43"/>
        <end position="54"/>
    </location>
</feature>
<dbReference type="PANTHER" id="PTHR31234:SF42">
    <property type="entry name" value="LATE EMBRYOGENESIS ABUNDANT (LEA) HYDROXYPROLINE-RICH GLYCOPROTEIN FAMILY"/>
    <property type="match status" value="1"/>
</dbReference>
<comment type="subcellular location">
    <subcellularLocation>
        <location evidence="1">Membrane</location>
    </subcellularLocation>
</comment>
<proteinExistence type="predicted"/>
<keyword evidence="5" id="KW-1185">Reference proteome</keyword>
<evidence type="ECO:0000256" key="1">
    <source>
        <dbReference type="ARBA" id="ARBA00004370"/>
    </source>
</evidence>
<dbReference type="InterPro" id="IPR044839">
    <property type="entry name" value="NDR1-like"/>
</dbReference>
<reference evidence="4" key="1">
    <citation type="submission" date="2023-05" db="EMBL/GenBank/DDBJ databases">
        <authorList>
            <person name="Huff M."/>
        </authorList>
    </citation>
    <scope>NUCLEOTIDE SEQUENCE</scope>
</reference>
<sequence length="254" mass="29242">MSAPYQREANPHFHPSQPPTRPRESEIEFFPSPQDQGPAPNRPRFKTRPRRQSRRPLPPPQLDHDTNPHLSTQQMPQSPSRPRPQNLDSTRPPPPGQSQYQKEQPLQPHPVSPYHHADEHGHDLTVLANFTNPNSKVNIDFSYVVFDLFYNDKLIATRYIEPFSVMKAEYRFADVHLMSSQVRLPLADSLNMQRQIENGRVNYEIRGLFRAKSKLGGFLRYSYWLSAHCKIVLGAPPTGILISKHCQTKRQGIS</sequence>
<evidence type="ECO:0000313" key="5">
    <source>
        <dbReference type="Proteomes" id="UP000834106"/>
    </source>
</evidence>
<dbReference type="EMBL" id="OU503048">
    <property type="protein sequence ID" value="CAI9775351.1"/>
    <property type="molecule type" value="Genomic_DNA"/>
</dbReference>
<dbReference type="Proteomes" id="UP000834106">
    <property type="component" value="Chromosome 13"/>
</dbReference>
<evidence type="ECO:0000256" key="3">
    <source>
        <dbReference type="SAM" id="MobiDB-lite"/>
    </source>
</evidence>
<evidence type="ECO:0008006" key="6">
    <source>
        <dbReference type="Google" id="ProtNLM"/>
    </source>
</evidence>
<feature type="region of interest" description="Disordered" evidence="3">
    <location>
        <begin position="1"/>
        <end position="118"/>
    </location>
</feature>
<dbReference type="GO" id="GO:0005886">
    <property type="term" value="C:plasma membrane"/>
    <property type="evidence" value="ECO:0007669"/>
    <property type="project" value="TreeGrafter"/>
</dbReference>
<dbReference type="PANTHER" id="PTHR31234">
    <property type="entry name" value="LATE EMBRYOGENESIS ABUNDANT (LEA) HYDROXYPROLINE-RICH GLYCOPROTEIN FAMILY"/>
    <property type="match status" value="1"/>
</dbReference>
<dbReference type="GO" id="GO:0098542">
    <property type="term" value="P:defense response to other organism"/>
    <property type="evidence" value="ECO:0007669"/>
    <property type="project" value="InterPro"/>
</dbReference>
<organism evidence="4 5">
    <name type="scientific">Fraxinus pennsylvanica</name>
    <dbReference type="NCBI Taxonomy" id="56036"/>
    <lineage>
        <taxon>Eukaryota</taxon>
        <taxon>Viridiplantae</taxon>
        <taxon>Streptophyta</taxon>
        <taxon>Embryophyta</taxon>
        <taxon>Tracheophyta</taxon>
        <taxon>Spermatophyta</taxon>
        <taxon>Magnoliopsida</taxon>
        <taxon>eudicotyledons</taxon>
        <taxon>Gunneridae</taxon>
        <taxon>Pentapetalae</taxon>
        <taxon>asterids</taxon>
        <taxon>lamiids</taxon>
        <taxon>Lamiales</taxon>
        <taxon>Oleaceae</taxon>
        <taxon>Oleeae</taxon>
        <taxon>Fraxinus</taxon>
    </lineage>
</organism>
<keyword evidence="2" id="KW-0472">Membrane</keyword>
<protein>
    <recommendedName>
        <fullName evidence="6">Late embryogenesis abundant protein LEA-2 subgroup domain-containing protein</fullName>
    </recommendedName>
</protein>
<gene>
    <name evidence="4" type="ORF">FPE_LOCUS22781</name>
</gene>